<evidence type="ECO:0000256" key="4">
    <source>
        <dbReference type="ARBA" id="ARBA00047208"/>
    </source>
</evidence>
<dbReference type="Pfam" id="PF19906">
    <property type="entry name" value="CGDB"/>
    <property type="match status" value="1"/>
</dbReference>
<evidence type="ECO:0000256" key="3">
    <source>
        <dbReference type="ARBA" id="ARBA00046336"/>
    </source>
</evidence>
<gene>
    <name evidence="6" type="ORF">A8806_103294</name>
</gene>
<reference evidence="6 7" key="1">
    <citation type="submission" date="2018-05" db="EMBL/GenBank/DDBJ databases">
        <title>The Hungate 1000. A catalogue of reference genomes from the rumen microbiome.</title>
        <authorList>
            <person name="Kelly W."/>
        </authorList>
    </citation>
    <scope>NUCLEOTIDE SEQUENCE [LARGE SCALE GENOMIC DNA]</scope>
    <source>
        <strain evidence="6 7">NLAE-zl-C242</strain>
    </source>
</reference>
<evidence type="ECO:0000256" key="2">
    <source>
        <dbReference type="ARBA" id="ARBA00023277"/>
    </source>
</evidence>
<evidence type="ECO:0000259" key="5">
    <source>
        <dbReference type="Pfam" id="PF19906"/>
    </source>
</evidence>
<sequence>MAIAMRVNYTDVLRDGTLKNFYVNGEKMGYQFDIRLSYYRGHFLSVIDELTLKVDGREVKEEDIIFCLHGKEFGVNQLKGATSEFWGIKEPATIRVFQKDGLETGNHEVDFHMIFRSPYMPISETEFMPIDSSECKVMDIK</sequence>
<keyword evidence="7" id="KW-1185">Reference proteome</keyword>
<dbReference type="InterPro" id="IPR045959">
    <property type="entry name" value="CGDB"/>
</dbReference>
<dbReference type="GO" id="GO:0016829">
    <property type="term" value="F:lyase activity"/>
    <property type="evidence" value="ECO:0007669"/>
    <property type="project" value="UniProtKB-KW"/>
</dbReference>
<comment type="similarity">
    <text evidence="3">Belongs to the C-glycoside deglycosidase beta subunit family.</text>
</comment>
<protein>
    <recommendedName>
        <fullName evidence="4">C-deglycosylation enzyme beta subunit</fullName>
    </recommendedName>
</protein>
<dbReference type="OrthoDB" id="1956341at2"/>
<proteinExistence type="inferred from homology"/>
<feature type="domain" description="C-glycoside deglycosidase beta subunit" evidence="5">
    <location>
        <begin position="12"/>
        <end position="119"/>
    </location>
</feature>
<comment type="caution">
    <text evidence="6">The sequence shown here is derived from an EMBL/GenBank/DDBJ whole genome shotgun (WGS) entry which is preliminary data.</text>
</comment>
<dbReference type="Proteomes" id="UP000245845">
    <property type="component" value="Unassembled WGS sequence"/>
</dbReference>
<name>A0A2Y9C9U1_9FIRM</name>
<dbReference type="RefSeq" id="WP_109730507.1">
    <property type="nucleotide sequence ID" value="NZ_BAAACK010000004.1"/>
</dbReference>
<organism evidence="6 7">
    <name type="scientific">Faecalicatena orotica</name>
    <dbReference type="NCBI Taxonomy" id="1544"/>
    <lineage>
        <taxon>Bacteria</taxon>
        <taxon>Bacillati</taxon>
        <taxon>Bacillota</taxon>
        <taxon>Clostridia</taxon>
        <taxon>Lachnospirales</taxon>
        <taxon>Lachnospiraceae</taxon>
        <taxon>Faecalicatena</taxon>
    </lineage>
</organism>
<dbReference type="AlphaFoldDB" id="A0A2Y9C9U1"/>
<evidence type="ECO:0000313" key="6">
    <source>
        <dbReference type="EMBL" id="PWJ30887.1"/>
    </source>
</evidence>
<evidence type="ECO:0000313" key="7">
    <source>
        <dbReference type="Proteomes" id="UP000245845"/>
    </source>
</evidence>
<keyword evidence="2" id="KW-0119">Carbohydrate metabolism</keyword>
<accession>A0A2Y9C9U1</accession>
<dbReference type="EMBL" id="QGDL01000003">
    <property type="protein sequence ID" value="PWJ30887.1"/>
    <property type="molecule type" value="Genomic_DNA"/>
</dbReference>
<keyword evidence="1" id="KW-0456">Lyase</keyword>
<evidence type="ECO:0000256" key="1">
    <source>
        <dbReference type="ARBA" id="ARBA00023239"/>
    </source>
</evidence>